<evidence type="ECO:0000313" key="3">
    <source>
        <dbReference type="Proteomes" id="UP000799428"/>
    </source>
</evidence>
<reference evidence="2" key="1">
    <citation type="journal article" date="2020" name="Stud. Mycol.">
        <title>101 Dothideomycetes genomes: a test case for predicting lifestyles and emergence of pathogens.</title>
        <authorList>
            <person name="Haridas S."/>
            <person name="Albert R."/>
            <person name="Binder M."/>
            <person name="Bloem J."/>
            <person name="Labutti K."/>
            <person name="Salamov A."/>
            <person name="Andreopoulos B."/>
            <person name="Baker S."/>
            <person name="Barry K."/>
            <person name="Bills G."/>
            <person name="Bluhm B."/>
            <person name="Cannon C."/>
            <person name="Castanera R."/>
            <person name="Culley D."/>
            <person name="Daum C."/>
            <person name="Ezra D."/>
            <person name="Gonzalez J."/>
            <person name="Henrissat B."/>
            <person name="Kuo A."/>
            <person name="Liang C."/>
            <person name="Lipzen A."/>
            <person name="Lutzoni F."/>
            <person name="Magnuson J."/>
            <person name="Mondo S."/>
            <person name="Nolan M."/>
            <person name="Ohm R."/>
            <person name="Pangilinan J."/>
            <person name="Park H.-J."/>
            <person name="Ramirez L."/>
            <person name="Alfaro M."/>
            <person name="Sun H."/>
            <person name="Tritt A."/>
            <person name="Yoshinaga Y."/>
            <person name="Zwiers L.-H."/>
            <person name="Turgeon B."/>
            <person name="Goodwin S."/>
            <person name="Spatafora J."/>
            <person name="Crous P."/>
            <person name="Grigoriev I."/>
        </authorList>
    </citation>
    <scope>NUCLEOTIDE SEQUENCE</scope>
    <source>
        <strain evidence="2">CBS 279.74</strain>
    </source>
</reference>
<dbReference type="AlphaFoldDB" id="A0A6G1KST7"/>
<accession>A0A6G1KST7</accession>
<sequence length="334" mass="37462">MIFRTTIHSFLVLASTLSAFPLGPTTNYPDTTSIYNSLTREVTYDVAKGALYRVHGHPADLSTLVTFYFHANGPQVGKTCEFKFELEPNHKFVGKDQLLHVCESKTNVTKSTVLPQMLSNYQGRHLGMLRAVSGGQAVPKSGLEADVKWSRFPCPEPSESEPVLAMSFEVAPVEVDTDFEWEKTHGPWIQYLDPIPPAAEAEKCGLWYTFQQALSQRSFRPMMQFSITSCIAVAVDTNVFHDVYRSEMTSILSSRSTLYHSPLETLYSPSVTTCRAIASSAKDPPSMSESVTTDLKEKKRVLKRPTPEDMEYKKVRSEEGKNKWLEIPDLDFGA</sequence>
<organism evidence="2 3">
    <name type="scientific">Pleomassaria siparia CBS 279.74</name>
    <dbReference type="NCBI Taxonomy" id="1314801"/>
    <lineage>
        <taxon>Eukaryota</taxon>
        <taxon>Fungi</taxon>
        <taxon>Dikarya</taxon>
        <taxon>Ascomycota</taxon>
        <taxon>Pezizomycotina</taxon>
        <taxon>Dothideomycetes</taxon>
        <taxon>Pleosporomycetidae</taxon>
        <taxon>Pleosporales</taxon>
        <taxon>Pleomassariaceae</taxon>
        <taxon>Pleomassaria</taxon>
    </lineage>
</organism>
<evidence type="ECO:0008006" key="4">
    <source>
        <dbReference type="Google" id="ProtNLM"/>
    </source>
</evidence>
<dbReference type="Proteomes" id="UP000799428">
    <property type="component" value="Unassembled WGS sequence"/>
</dbReference>
<gene>
    <name evidence="2" type="ORF">K504DRAFT_497261</name>
</gene>
<name>A0A6G1KST7_9PLEO</name>
<dbReference type="EMBL" id="MU005764">
    <property type="protein sequence ID" value="KAF2715387.1"/>
    <property type="molecule type" value="Genomic_DNA"/>
</dbReference>
<protein>
    <recommendedName>
        <fullName evidence="4">Ubiquitin 3 binding protein But2 C-terminal domain-containing protein</fullName>
    </recommendedName>
</protein>
<keyword evidence="3" id="KW-1185">Reference proteome</keyword>
<feature type="signal peptide" evidence="1">
    <location>
        <begin position="1"/>
        <end position="19"/>
    </location>
</feature>
<feature type="chain" id="PRO_5026053001" description="Ubiquitin 3 binding protein But2 C-terminal domain-containing protein" evidence="1">
    <location>
        <begin position="20"/>
        <end position="334"/>
    </location>
</feature>
<evidence type="ECO:0000313" key="2">
    <source>
        <dbReference type="EMBL" id="KAF2715387.1"/>
    </source>
</evidence>
<keyword evidence="1" id="KW-0732">Signal</keyword>
<evidence type="ECO:0000256" key="1">
    <source>
        <dbReference type="SAM" id="SignalP"/>
    </source>
</evidence>
<proteinExistence type="predicted"/>